<evidence type="ECO:0000313" key="2">
    <source>
        <dbReference type="Proteomes" id="UP000241690"/>
    </source>
</evidence>
<organism evidence="1 2">
    <name type="scientific">Trichoderma harzianum CBS 226.95</name>
    <dbReference type="NCBI Taxonomy" id="983964"/>
    <lineage>
        <taxon>Eukaryota</taxon>
        <taxon>Fungi</taxon>
        <taxon>Dikarya</taxon>
        <taxon>Ascomycota</taxon>
        <taxon>Pezizomycotina</taxon>
        <taxon>Sordariomycetes</taxon>
        <taxon>Hypocreomycetidae</taxon>
        <taxon>Hypocreales</taxon>
        <taxon>Hypocreaceae</taxon>
        <taxon>Trichoderma</taxon>
    </lineage>
</organism>
<dbReference type="AlphaFoldDB" id="A0A2T4AM63"/>
<gene>
    <name evidence="1" type="ORF">M431DRAFT_479671</name>
</gene>
<name>A0A2T4AM63_TRIHA</name>
<protein>
    <submittedName>
        <fullName evidence="1">Uncharacterized protein</fullName>
    </submittedName>
</protein>
<reference evidence="1 2" key="1">
    <citation type="submission" date="2016-07" db="EMBL/GenBank/DDBJ databases">
        <title>Multiple horizontal gene transfer events from other fungi enriched the ability of initially mycotrophic Trichoderma (Ascomycota) to feed on dead plant biomass.</title>
        <authorList>
            <consortium name="DOE Joint Genome Institute"/>
            <person name="Aerts A."/>
            <person name="Atanasova L."/>
            <person name="Chenthamara K."/>
            <person name="Zhang J."/>
            <person name="Grujic M."/>
            <person name="Henrissat B."/>
            <person name="Kuo A."/>
            <person name="Salamov A."/>
            <person name="Lipzen A."/>
            <person name="Labutti K."/>
            <person name="Barry K."/>
            <person name="Miao Y."/>
            <person name="Rahimi M.J."/>
            <person name="Shen Q."/>
            <person name="Grigoriev I.V."/>
            <person name="Kubicek C.P."/>
            <person name="Druzhinina I.S."/>
        </authorList>
    </citation>
    <scope>NUCLEOTIDE SEQUENCE [LARGE SCALE GENOMIC DNA]</scope>
    <source>
        <strain evidence="1 2">CBS 226.95</strain>
    </source>
</reference>
<dbReference type="Proteomes" id="UP000241690">
    <property type="component" value="Unassembled WGS sequence"/>
</dbReference>
<proteinExistence type="predicted"/>
<sequence length="157" mass="16976">MEDSINNGTAKGGTEYMSATGCFWVPSSWQGKCSPAASTSPWYLARPLYAGGRVSLPSVPRYKYRPAGILPAAPRLYSVENAQSPVPVLRRAALKQVPVGRSDPVPLLLCQERPAHLHAGSLDPFHSCASAHSLNPISLRHLHHPKGQRDSQKLAGF</sequence>
<dbReference type="EMBL" id="KZ679677">
    <property type="protein sequence ID" value="PTB58160.1"/>
    <property type="molecule type" value="Genomic_DNA"/>
</dbReference>
<dbReference type="RefSeq" id="XP_024777837.1">
    <property type="nucleotide sequence ID" value="XM_024915795.1"/>
</dbReference>
<dbReference type="GeneID" id="36624364"/>
<accession>A0A2T4AM63</accession>
<evidence type="ECO:0000313" key="1">
    <source>
        <dbReference type="EMBL" id="PTB58160.1"/>
    </source>
</evidence>
<keyword evidence="2" id="KW-1185">Reference proteome</keyword>